<proteinExistence type="predicted"/>
<name>A0ABX0ZFK8_9ACTN</name>
<evidence type="ECO:0000313" key="3">
    <source>
        <dbReference type="Proteomes" id="UP000783871"/>
    </source>
</evidence>
<keyword evidence="1" id="KW-0472">Membrane</keyword>
<reference evidence="2 3" key="1">
    <citation type="submission" date="2020-03" db="EMBL/GenBank/DDBJ databases">
        <title>WGS of actinomycetes isolated from Thailand.</title>
        <authorList>
            <person name="Thawai C."/>
        </authorList>
    </citation>
    <scope>NUCLEOTIDE SEQUENCE [LARGE SCALE GENOMIC DNA]</scope>
    <source>
        <strain evidence="2 3">HSS6-12</strain>
    </source>
</reference>
<evidence type="ECO:0000256" key="1">
    <source>
        <dbReference type="SAM" id="Phobius"/>
    </source>
</evidence>
<evidence type="ECO:0000313" key="2">
    <source>
        <dbReference type="EMBL" id="NJP34610.1"/>
    </source>
</evidence>
<keyword evidence="3" id="KW-1185">Reference proteome</keyword>
<dbReference type="EMBL" id="JAATEO010000026">
    <property type="protein sequence ID" value="NJP34610.1"/>
    <property type="molecule type" value="Genomic_DNA"/>
</dbReference>
<feature type="transmembrane region" description="Helical" evidence="1">
    <location>
        <begin position="66"/>
        <end position="89"/>
    </location>
</feature>
<sequence length="169" mass="17471">MSNDHLSPTRSSVPAMAVVVLALRSSRFRAWARGLDLRFLTLLQTWRVAGLAFLALAAVHALPAGFALPAGIGDVAIGLTAPLVAAFVIGRSRRLFVAWTALGIADLVAAVTLGVLYSDNPVGVLHGDVGTGIMASLPMSLVPAFGVPVTLVAHTLSLVNVTGRAAVDR</sequence>
<comment type="caution">
    <text evidence="2">The sequence shown here is derived from an EMBL/GenBank/DDBJ whole genome shotgun (WGS) entry which is preliminary data.</text>
</comment>
<protein>
    <submittedName>
        <fullName evidence="2">Uncharacterized protein</fullName>
    </submittedName>
</protein>
<keyword evidence="1" id="KW-1133">Transmembrane helix</keyword>
<dbReference type="Proteomes" id="UP000783871">
    <property type="component" value="Unassembled WGS sequence"/>
</dbReference>
<accession>A0ABX0ZFK8</accession>
<feature type="transmembrane region" description="Helical" evidence="1">
    <location>
        <begin position="39"/>
        <end position="60"/>
    </location>
</feature>
<keyword evidence="1" id="KW-0812">Transmembrane</keyword>
<feature type="transmembrane region" description="Helical" evidence="1">
    <location>
        <begin position="96"/>
        <end position="117"/>
    </location>
</feature>
<dbReference type="RefSeq" id="WP_168002961.1">
    <property type="nucleotide sequence ID" value="NZ_JAATEO010000026.1"/>
</dbReference>
<feature type="transmembrane region" description="Helical" evidence="1">
    <location>
        <begin position="137"/>
        <end position="159"/>
    </location>
</feature>
<gene>
    <name evidence="2" type="ORF">HCJ94_22160</name>
</gene>
<organism evidence="2 3">
    <name type="scientific">Micromonospora thermarum</name>
    <dbReference type="NCBI Taxonomy" id="2720024"/>
    <lineage>
        <taxon>Bacteria</taxon>
        <taxon>Bacillati</taxon>
        <taxon>Actinomycetota</taxon>
        <taxon>Actinomycetes</taxon>
        <taxon>Micromonosporales</taxon>
        <taxon>Micromonosporaceae</taxon>
        <taxon>Micromonospora</taxon>
    </lineage>
</organism>